<dbReference type="EMBL" id="DAEQIJ010000023">
    <property type="protein sequence ID" value="HBH2621613.1"/>
    <property type="molecule type" value="Genomic_DNA"/>
</dbReference>
<dbReference type="PANTHER" id="PTHR47738:SF3">
    <property type="entry name" value="PHOSPHOTRANSFERASE SYSTEM MANNITOL_FRUCTOSE-SPECIFIC IIA DOMAIN CONTAINING PROTEIN"/>
    <property type="match status" value="1"/>
</dbReference>
<name>A0A031WF67_CLODI</name>
<feature type="domain" description="PTS EIIA type-2" evidence="1">
    <location>
        <begin position="5"/>
        <end position="151"/>
    </location>
</feature>
<keyword evidence="5" id="KW-0813">Transport</keyword>
<reference evidence="5" key="3">
    <citation type="journal article" date="2018" name="Genome Biol.">
        <title>SKESA: strategic k-mer extension for scrupulous assemblies.</title>
        <authorList>
            <person name="Souvorov A."/>
            <person name="Agarwala R."/>
            <person name="Lipman D.J."/>
        </authorList>
    </citation>
    <scope>NUCLEOTIDE SEQUENCE</scope>
    <source>
        <strain evidence="6">Clostridioides</strain>
        <strain evidence="5">HN1000</strain>
    </source>
</reference>
<dbReference type="Proteomes" id="UP000879542">
    <property type="component" value="Unassembled WGS sequence"/>
</dbReference>
<dbReference type="CDD" id="cd00211">
    <property type="entry name" value="PTS_IIA_fru"/>
    <property type="match status" value="1"/>
</dbReference>
<evidence type="ECO:0000313" key="12">
    <source>
        <dbReference type="Proteomes" id="UP000411588"/>
    </source>
</evidence>
<reference evidence="5" key="4">
    <citation type="submission" date="2021-06" db="EMBL/GenBank/DDBJ databases">
        <authorList>
            <consortium name="NCBI Pathogen Detection Project"/>
        </authorList>
    </citation>
    <scope>NUCLEOTIDE SEQUENCE</scope>
    <source>
        <strain evidence="6">Clostridioides</strain>
        <strain evidence="5">HN1000</strain>
    </source>
</reference>
<dbReference type="Gene3D" id="3.40.930.10">
    <property type="entry name" value="Mannitol-specific EII, Chain A"/>
    <property type="match status" value="1"/>
</dbReference>
<accession>A0A031WF67</accession>
<dbReference type="PROSITE" id="PS51094">
    <property type="entry name" value="PTS_EIIA_TYPE_2"/>
    <property type="match status" value="1"/>
</dbReference>
<dbReference type="Proteomes" id="UP000189137">
    <property type="component" value="Unassembled WGS sequence"/>
</dbReference>
<dbReference type="PANTHER" id="PTHR47738">
    <property type="entry name" value="PTS SYSTEM FRUCTOSE-LIKE EIIA COMPONENT-RELATED"/>
    <property type="match status" value="1"/>
</dbReference>
<evidence type="ECO:0000313" key="8">
    <source>
        <dbReference type="EMBL" id="VFD36372.1"/>
    </source>
</evidence>
<dbReference type="GeneID" id="66352537"/>
<dbReference type="SUPFAM" id="SSF55804">
    <property type="entry name" value="Phoshotransferase/anion transport protein"/>
    <property type="match status" value="1"/>
</dbReference>
<dbReference type="InterPro" id="IPR002178">
    <property type="entry name" value="PTS_EIIA_type-2_dom"/>
</dbReference>
<keyword evidence="5" id="KW-0762">Sugar transport</keyword>
<dbReference type="InterPro" id="IPR051541">
    <property type="entry name" value="PTS_SugarTrans_NitroReg"/>
</dbReference>
<reference evidence="7 10" key="2">
    <citation type="submission" date="2017-02" db="EMBL/GenBank/DDBJ databases">
        <authorList>
            <consortium name="Pathogen Informatics"/>
        </authorList>
    </citation>
    <scope>NUCLEOTIDE SEQUENCE [LARGE SCALE GENOMIC DNA]</scope>
    <source>
        <strain evidence="12">clo34</strain>
        <strain evidence="8">Clo34</strain>
        <strain evidence="9">Tl291</strain>
        <strain evidence="11">tl291</strain>
        <strain evidence="7 10">VRECD0157</strain>
    </source>
</reference>
<dbReference type="EMBL" id="LK932409">
    <property type="protein sequence ID" value="CDS88939.1"/>
    <property type="molecule type" value="Genomic_DNA"/>
</dbReference>
<dbReference type="EMBL" id="DAEPXK010000031">
    <property type="protein sequence ID" value="HBH1543171.1"/>
    <property type="molecule type" value="Genomic_DNA"/>
</dbReference>
<evidence type="ECO:0000259" key="1">
    <source>
        <dbReference type="PROSITE" id="PS51094"/>
    </source>
</evidence>
<dbReference type="RefSeq" id="WP_009892531.1">
    <property type="nucleotide sequence ID" value="NZ_AP025558.1"/>
</dbReference>
<evidence type="ECO:0000313" key="2">
    <source>
        <dbReference type="EMBL" id="CDS88939.1"/>
    </source>
</evidence>
<reference evidence="2" key="1">
    <citation type="submission" date="2014-07" db="EMBL/GenBank/DDBJ databases">
        <authorList>
            <person name="Monot Marc"/>
        </authorList>
    </citation>
    <scope>NUCLEOTIDE SEQUENCE</scope>
    <source>
        <strain evidence="4">7032989</strain>
        <strain evidence="2">7032994</strain>
    </source>
</reference>
<evidence type="ECO:0000313" key="7">
    <source>
        <dbReference type="EMBL" id="SJT21439.1"/>
    </source>
</evidence>
<proteinExistence type="predicted"/>
<dbReference type="KEGG" id="pdf:CD630DERM_00410"/>
<dbReference type="EMBL" id="CAAJVP010000023">
    <property type="protein sequence ID" value="VHY19952.1"/>
    <property type="molecule type" value="Genomic_DNA"/>
</dbReference>
<protein>
    <submittedName>
        <fullName evidence="7">Mannitol-specific phosphotransferase enzyme IIA component</fullName>
    </submittedName>
    <submittedName>
        <fullName evidence="5">PTS sugar transporter subunit IIA</fullName>
    </submittedName>
    <submittedName>
        <fullName evidence="8">PTS system galactitol-specific transporter subunit IIA</fullName>
        <ecNumber evidence="7 8">2.7.1.-</ecNumber>
    </submittedName>
    <submittedName>
        <fullName evidence="2">PTS system, IIa component</fullName>
    </submittedName>
    <submittedName>
        <fullName evidence="3">PTS system, galactitol-specific IIA component</fullName>
    </submittedName>
</protein>
<dbReference type="OMA" id="FADYHEA"/>
<dbReference type="AlphaFoldDB" id="A0A031WF67"/>
<dbReference type="EMBL" id="FUPS01000019">
    <property type="protein sequence ID" value="SJT21439.1"/>
    <property type="molecule type" value="Genomic_DNA"/>
</dbReference>
<organism evidence="2">
    <name type="scientific">Clostridioides difficile</name>
    <name type="common">Peptoclostridium difficile</name>
    <dbReference type="NCBI Taxonomy" id="1496"/>
    <lineage>
        <taxon>Bacteria</taxon>
        <taxon>Bacillati</taxon>
        <taxon>Bacillota</taxon>
        <taxon>Clostridia</taxon>
        <taxon>Peptostreptococcales</taxon>
        <taxon>Peptostreptococcaceae</taxon>
        <taxon>Clostridioides</taxon>
    </lineage>
</organism>
<evidence type="ECO:0000313" key="3">
    <source>
        <dbReference type="EMBL" id="CDS90303.1"/>
    </source>
</evidence>
<evidence type="ECO:0000313" key="4">
    <source>
        <dbReference type="EMBL" id="CDT02369.1"/>
    </source>
</evidence>
<dbReference type="GO" id="GO:0016740">
    <property type="term" value="F:transferase activity"/>
    <property type="evidence" value="ECO:0007669"/>
    <property type="project" value="UniProtKB-KW"/>
</dbReference>
<evidence type="ECO:0000313" key="9">
    <source>
        <dbReference type="EMBL" id="VHY19952.1"/>
    </source>
</evidence>
<sequence length="154" mass="17442">MESMKIISSNLIFKNIEVSNNEDALKFLGQRLFDEQYVKESYIQAVVAREKKYATGLPTEIYGVAIPHTDIVHVNEPGIAIGILNKPVKFIMMGTDDTEIDVKVVFMLAVKEPQEQLQLLEKLMTIFQDKNILNNIVDLSEESVSDLLNSKLKN</sequence>
<evidence type="ECO:0000313" key="11">
    <source>
        <dbReference type="Proteomes" id="UP000372533"/>
    </source>
</evidence>
<dbReference type="EMBL" id="LK932894">
    <property type="protein sequence ID" value="CDT02369.1"/>
    <property type="molecule type" value="Genomic_DNA"/>
</dbReference>
<dbReference type="Proteomes" id="UP000878956">
    <property type="component" value="Unassembled WGS sequence"/>
</dbReference>
<dbReference type="Proteomes" id="UP000372533">
    <property type="component" value="Unassembled WGS sequence"/>
</dbReference>
<evidence type="ECO:0000313" key="10">
    <source>
        <dbReference type="Proteomes" id="UP000189137"/>
    </source>
</evidence>
<evidence type="ECO:0000313" key="6">
    <source>
        <dbReference type="EMBL" id="HBH2621613.1"/>
    </source>
</evidence>
<keyword evidence="7" id="KW-0808">Transferase</keyword>
<dbReference type="Pfam" id="PF00359">
    <property type="entry name" value="PTS_EIIA_2"/>
    <property type="match status" value="1"/>
</dbReference>
<dbReference type="InterPro" id="IPR016152">
    <property type="entry name" value="PTrfase/Anion_transptr"/>
</dbReference>
<dbReference type="EC" id="2.7.1.-" evidence="7 8"/>
<evidence type="ECO:0000313" key="5">
    <source>
        <dbReference type="EMBL" id="HBH1543171.1"/>
    </source>
</evidence>
<dbReference type="EMBL" id="CAADAN010000023">
    <property type="protein sequence ID" value="VFD36372.1"/>
    <property type="molecule type" value="Genomic_DNA"/>
</dbReference>
<dbReference type="Proteomes" id="UP000411588">
    <property type="component" value="Unassembled WGS sequence"/>
</dbReference>
<dbReference type="PATRIC" id="fig|1496.1371.peg.2990"/>
<dbReference type="EMBL" id="LK932535">
    <property type="protein sequence ID" value="CDS90303.1"/>
    <property type="molecule type" value="Genomic_DNA"/>
</dbReference>
<gene>
    <name evidence="7" type="primary">mtlF_2</name>
    <name evidence="4" type="ORF">BN1095_240022</name>
    <name evidence="3" type="ORF">BN1096_80021</name>
    <name evidence="2" type="ORF">BN1097_70022</name>
    <name evidence="5" type="ORF">KRM00_002693</name>
    <name evidence="6" type="ORF">KRQ00_003418</name>
    <name evidence="9" type="ORF">SAMEA1402366_03436</name>
    <name evidence="8" type="ORF">SAMEA1402399_03963</name>
    <name evidence="7" type="ORF">SAMEA3375112_03974</name>
</gene>